<evidence type="ECO:0000313" key="2">
    <source>
        <dbReference type="Proteomes" id="UP001231370"/>
    </source>
</evidence>
<accession>A0ABT7BG16</accession>
<comment type="caution">
    <text evidence="1">The sequence shown here is derived from an EMBL/GenBank/DDBJ whole genome shotgun (WGS) entry which is preliminary data.</text>
</comment>
<dbReference type="Proteomes" id="UP001231370">
    <property type="component" value="Unassembled WGS sequence"/>
</dbReference>
<evidence type="ECO:0008006" key="3">
    <source>
        <dbReference type="Google" id="ProtNLM"/>
    </source>
</evidence>
<evidence type="ECO:0000313" key="1">
    <source>
        <dbReference type="EMBL" id="MDJ1178106.1"/>
    </source>
</evidence>
<protein>
    <recommendedName>
        <fullName evidence="3">N-acetyltransferase domain-containing protein</fullName>
    </recommendedName>
</protein>
<keyword evidence="2" id="KW-1185">Reference proteome</keyword>
<dbReference type="EMBL" id="JAQPOK010000036">
    <property type="protein sequence ID" value="MDJ1178106.1"/>
    <property type="molecule type" value="Genomic_DNA"/>
</dbReference>
<name>A0ABT7BG16_9CYAN</name>
<reference evidence="1 2" key="1">
    <citation type="submission" date="2023-01" db="EMBL/GenBank/DDBJ databases">
        <title>Novel diversity within Roseofilum (Cyanobacteria; Desertifilaceae) from marine benthic mats with descriptions of four novel species.</title>
        <authorList>
            <person name="Wang Y."/>
            <person name="Berthold D.E."/>
            <person name="Hu J."/>
            <person name="Lefler F.W."/>
            <person name="Laughinghouse H.D. IV."/>
        </authorList>
    </citation>
    <scope>NUCLEOTIDE SEQUENCE [LARGE SCALE GENOMIC DNA]</scope>
    <source>
        <strain evidence="1 2">BLCC-M91</strain>
    </source>
</reference>
<gene>
    <name evidence="1" type="ORF">PJF56_04435</name>
</gene>
<proteinExistence type="predicted"/>
<dbReference type="RefSeq" id="WP_283761428.1">
    <property type="nucleotide sequence ID" value="NZ_JAQPOK010000036.1"/>
</dbReference>
<sequence>MRIKVDSTFHLSNSGILGLSSYDDLMFTSIYCTISLDFTEDLSEEEWCEREETGGLPDDIQIGHIYAHRFDLDYDPETLFLLGHARSSDLANFVSFFFLDEGKKQKSFDYLFYLDDVFIEIPYRGKNYALQALALFLQGFAWGETVGCFPEDLRGKNSNLESQSREKGKFLMRKYWSKLGLDRYSANHNILWTDEWYMPSWLRDKVLPNSIDSQFD</sequence>
<organism evidence="1 2">
    <name type="scientific">Roseofilum halophilum BLCC-M91</name>
    <dbReference type="NCBI Taxonomy" id="3022259"/>
    <lineage>
        <taxon>Bacteria</taxon>
        <taxon>Bacillati</taxon>
        <taxon>Cyanobacteriota</taxon>
        <taxon>Cyanophyceae</taxon>
        <taxon>Desertifilales</taxon>
        <taxon>Desertifilaceae</taxon>
        <taxon>Roseofilum</taxon>
        <taxon>Roseofilum halophilum</taxon>
    </lineage>
</organism>